<dbReference type="PROSITE" id="PS51257">
    <property type="entry name" value="PROKAR_LIPOPROTEIN"/>
    <property type="match status" value="1"/>
</dbReference>
<dbReference type="STRING" id="200904.GCA_900168775_00324"/>
<dbReference type="PRINTS" id="PR00691">
    <property type="entry name" value="ADHESINB"/>
</dbReference>
<dbReference type="SUPFAM" id="SSF53807">
    <property type="entry name" value="Helical backbone' metal receptor"/>
    <property type="match status" value="1"/>
</dbReference>
<dbReference type="PANTHER" id="PTHR42953:SF8">
    <property type="entry name" value="ZINT DOMAIN-CONTAINING PROTEIN"/>
    <property type="match status" value="1"/>
</dbReference>
<dbReference type="InterPro" id="IPR006129">
    <property type="entry name" value="AdhesinB"/>
</dbReference>
<protein>
    <submittedName>
        <fullName evidence="3">Zinc transport system substrate-binding protein</fullName>
    </submittedName>
</protein>
<dbReference type="RefSeq" id="WP_245911280.1">
    <property type="nucleotide sequence ID" value="NZ_BAABQN010000002.1"/>
</dbReference>
<name>A0A366EEY6_9BACI</name>
<dbReference type="AlphaFoldDB" id="A0A366EEY6"/>
<dbReference type="EMBL" id="QNRI01000002">
    <property type="protein sequence ID" value="RBP00290.1"/>
    <property type="molecule type" value="Genomic_DNA"/>
</dbReference>
<evidence type="ECO:0000256" key="1">
    <source>
        <dbReference type="SAM" id="MobiDB-lite"/>
    </source>
</evidence>
<dbReference type="Pfam" id="PF01297">
    <property type="entry name" value="ZnuA"/>
    <property type="match status" value="1"/>
</dbReference>
<organism evidence="3 4">
    <name type="scientific">Paraliobacillus ryukyuensis</name>
    <dbReference type="NCBI Taxonomy" id="200904"/>
    <lineage>
        <taxon>Bacteria</taxon>
        <taxon>Bacillati</taxon>
        <taxon>Bacillota</taxon>
        <taxon>Bacilli</taxon>
        <taxon>Bacillales</taxon>
        <taxon>Bacillaceae</taxon>
        <taxon>Paraliobacillus</taxon>
    </lineage>
</organism>
<keyword evidence="4" id="KW-1185">Reference proteome</keyword>
<accession>A0A366EEY6</accession>
<feature type="chain" id="PRO_5017073921" evidence="2">
    <location>
        <begin position="27"/>
        <end position="360"/>
    </location>
</feature>
<gene>
    <name evidence="3" type="ORF">DES48_10251</name>
</gene>
<feature type="region of interest" description="Disordered" evidence="1">
    <location>
        <begin position="142"/>
        <end position="191"/>
    </location>
</feature>
<dbReference type="InterPro" id="IPR050492">
    <property type="entry name" value="Bact_metal-bind_prot9"/>
</dbReference>
<comment type="caution">
    <text evidence="3">The sequence shown here is derived from an EMBL/GenBank/DDBJ whole genome shotgun (WGS) entry which is preliminary data.</text>
</comment>
<dbReference type="GO" id="GO:0046872">
    <property type="term" value="F:metal ion binding"/>
    <property type="evidence" value="ECO:0007669"/>
    <property type="project" value="InterPro"/>
</dbReference>
<evidence type="ECO:0000313" key="4">
    <source>
        <dbReference type="Proteomes" id="UP000252254"/>
    </source>
</evidence>
<dbReference type="Proteomes" id="UP000252254">
    <property type="component" value="Unassembled WGS sequence"/>
</dbReference>
<reference evidence="3 4" key="1">
    <citation type="submission" date="2018-06" db="EMBL/GenBank/DDBJ databases">
        <title>Genomic Encyclopedia of Type Strains, Phase IV (KMG-IV): sequencing the most valuable type-strain genomes for metagenomic binning, comparative biology and taxonomic classification.</title>
        <authorList>
            <person name="Goeker M."/>
        </authorList>
    </citation>
    <scope>NUCLEOTIDE SEQUENCE [LARGE SCALE GENOMIC DNA]</scope>
    <source>
        <strain evidence="3 4">DSM 15140</strain>
    </source>
</reference>
<proteinExistence type="predicted"/>
<evidence type="ECO:0000256" key="2">
    <source>
        <dbReference type="SAM" id="SignalP"/>
    </source>
</evidence>
<dbReference type="Gene3D" id="3.40.50.1980">
    <property type="entry name" value="Nitrogenase molybdenum iron protein domain"/>
    <property type="match status" value="3"/>
</dbReference>
<dbReference type="InterPro" id="IPR006127">
    <property type="entry name" value="ZnuA-like"/>
</dbReference>
<keyword evidence="2" id="KW-0732">Signal</keyword>
<sequence length="360" mass="39990">MNKRWNIIAVLGIIAILILGACGGQAAEESASNESESDTDAAVESNEETLQVYTTLYPLAYFANEIGGDHVNAESILPLGADAHTYEPTSKTMVDIAEADAFIYNGAGMEAYAESITDALSGEDVSILEASEGISLIDHSEEHAHGHEEEGHDHAEGEDHGHEEEGHDHAESEDRDHAEEGHHHHGDKDPHVWLDPIRAISLAENIKNTLVELQPDSKDEFEANFEDLKTRLEELDTDFHNTLESAPRNEILVTHAGYGYWASAYGIEQLAISGLSPSTEPSQKKLQELVDTVKEHNIRYLLFEQNVEPKVARVIQDETNVESLYIHNLSVLTEEDVDNNEDYFTLMNRNLDTIKMALQE</sequence>
<evidence type="ECO:0000313" key="3">
    <source>
        <dbReference type="EMBL" id="RBP00290.1"/>
    </source>
</evidence>
<dbReference type="GO" id="GO:0030001">
    <property type="term" value="P:metal ion transport"/>
    <property type="evidence" value="ECO:0007669"/>
    <property type="project" value="InterPro"/>
</dbReference>
<feature type="signal peptide" evidence="2">
    <location>
        <begin position="1"/>
        <end position="26"/>
    </location>
</feature>
<dbReference type="GO" id="GO:0007155">
    <property type="term" value="P:cell adhesion"/>
    <property type="evidence" value="ECO:0007669"/>
    <property type="project" value="InterPro"/>
</dbReference>
<dbReference type="PANTHER" id="PTHR42953">
    <property type="entry name" value="HIGH-AFFINITY ZINC UPTAKE SYSTEM PROTEIN ZNUA-RELATED"/>
    <property type="match status" value="1"/>
</dbReference>